<keyword evidence="1 3" id="KW-0689">Ribosomal protein</keyword>
<dbReference type="InterPro" id="IPR023803">
    <property type="entry name" value="Ribosomal_bS16_dom_sf"/>
</dbReference>
<evidence type="ECO:0000256" key="1">
    <source>
        <dbReference type="ARBA" id="ARBA00022980"/>
    </source>
</evidence>
<evidence type="ECO:0000313" key="5">
    <source>
        <dbReference type="Proteomes" id="UP000004757"/>
    </source>
</evidence>
<dbReference type="PANTHER" id="PTHR12919">
    <property type="entry name" value="30S RIBOSOMAL PROTEIN S16"/>
    <property type="match status" value="1"/>
</dbReference>
<dbReference type="PANTHER" id="PTHR12919:SF20">
    <property type="entry name" value="SMALL RIBOSOMAL SUBUNIT PROTEIN BS16M"/>
    <property type="match status" value="1"/>
</dbReference>
<accession>D4XW85</accession>
<proteinExistence type="inferred from homology"/>
<evidence type="ECO:0000256" key="2">
    <source>
        <dbReference type="ARBA" id="ARBA00023274"/>
    </source>
</evidence>
<name>D4XW85_9BACT</name>
<dbReference type="STRING" id="747682.MALL_0748"/>
<comment type="similarity">
    <text evidence="3">Belongs to the bacterial ribosomal protein bS16 family.</text>
</comment>
<dbReference type="Gene3D" id="3.30.1320.10">
    <property type="match status" value="1"/>
</dbReference>
<dbReference type="RefSeq" id="WP_005683672.1">
    <property type="nucleotide sequence ID" value="NZ_ADNC01000023.1"/>
</dbReference>
<gene>
    <name evidence="3 4" type="primary">rpsP</name>
    <name evidence="4" type="ORF">MALL_0748</name>
</gene>
<evidence type="ECO:0000256" key="3">
    <source>
        <dbReference type="HAMAP-Rule" id="MF_00385"/>
    </source>
</evidence>
<sequence length="84" mass="9503">MVKIRLKRMGSKFNAVYKVVAADSRAPRDGKFIEALGHYNPHNKELHLNKEATAKWLAQGAQPTLTVANLFRTNKLTEELKAKK</sequence>
<dbReference type="EMBL" id="ADNC01000023">
    <property type="protein sequence ID" value="EFF41389.1"/>
    <property type="molecule type" value="Genomic_DNA"/>
</dbReference>
<reference evidence="4 5" key="1">
    <citation type="submission" date="2010-03" db="EMBL/GenBank/DDBJ databases">
        <authorList>
            <person name="Glass J.I."/>
            <person name="Benders G.A."/>
            <person name="Durkin A.S."/>
            <person name="Farmerie W.G."/>
            <person name="Hlavinka K."/>
            <person name="Hostetler J."/>
            <person name="Jackson J."/>
            <person name="May M.A."/>
            <person name="Miller R.H."/>
            <person name="Paralanov V."/>
            <person name="Radune D."/>
            <person name="Szczypinski B."/>
            <person name="Brown D.R."/>
        </authorList>
    </citation>
    <scope>NUCLEOTIDE SEQUENCE [LARGE SCALE GENOMIC DNA]</scope>
    <source>
        <strain evidence="4 5">A21JP2</strain>
    </source>
</reference>
<dbReference type="Proteomes" id="UP000004757">
    <property type="component" value="Unassembled WGS sequence"/>
</dbReference>
<dbReference type="Pfam" id="PF00886">
    <property type="entry name" value="Ribosomal_S16"/>
    <property type="match status" value="1"/>
</dbReference>
<dbReference type="NCBIfam" id="TIGR00002">
    <property type="entry name" value="S16"/>
    <property type="match status" value="1"/>
</dbReference>
<dbReference type="GO" id="GO:0015935">
    <property type="term" value="C:small ribosomal subunit"/>
    <property type="evidence" value="ECO:0007669"/>
    <property type="project" value="TreeGrafter"/>
</dbReference>
<protein>
    <recommendedName>
        <fullName evidence="3">Small ribosomal subunit protein bS16</fullName>
    </recommendedName>
</protein>
<dbReference type="GO" id="GO:0003735">
    <property type="term" value="F:structural constituent of ribosome"/>
    <property type="evidence" value="ECO:0007669"/>
    <property type="project" value="InterPro"/>
</dbReference>
<dbReference type="HAMAP" id="MF_00385">
    <property type="entry name" value="Ribosomal_bS16"/>
    <property type="match status" value="1"/>
</dbReference>
<dbReference type="eggNOG" id="COG0228">
    <property type="taxonomic scope" value="Bacteria"/>
</dbReference>
<dbReference type="OrthoDB" id="9807878at2"/>
<keyword evidence="2 3" id="KW-0687">Ribonucleoprotein</keyword>
<dbReference type="AlphaFoldDB" id="D4XW85"/>
<organism evidence="4 5">
    <name type="scientific">Mycoplasmopsis alligatoris A21JP2</name>
    <dbReference type="NCBI Taxonomy" id="747682"/>
    <lineage>
        <taxon>Bacteria</taxon>
        <taxon>Bacillati</taxon>
        <taxon>Mycoplasmatota</taxon>
        <taxon>Mycoplasmoidales</taxon>
        <taxon>Metamycoplasmataceae</taxon>
        <taxon>Mycoplasmopsis</taxon>
    </lineage>
</organism>
<dbReference type="GO" id="GO:0005737">
    <property type="term" value="C:cytoplasm"/>
    <property type="evidence" value="ECO:0007669"/>
    <property type="project" value="UniProtKB-ARBA"/>
</dbReference>
<dbReference type="GO" id="GO:0006412">
    <property type="term" value="P:translation"/>
    <property type="evidence" value="ECO:0007669"/>
    <property type="project" value="UniProtKB-UniRule"/>
</dbReference>
<dbReference type="SUPFAM" id="SSF54565">
    <property type="entry name" value="Ribosomal protein S16"/>
    <property type="match status" value="1"/>
</dbReference>
<evidence type="ECO:0000313" key="4">
    <source>
        <dbReference type="EMBL" id="EFF41389.1"/>
    </source>
</evidence>
<dbReference type="InterPro" id="IPR000307">
    <property type="entry name" value="Ribosomal_bS16"/>
</dbReference>
<comment type="caution">
    <text evidence="4">The sequence shown here is derived from an EMBL/GenBank/DDBJ whole genome shotgun (WGS) entry which is preliminary data.</text>
</comment>
<keyword evidence="5" id="KW-1185">Reference proteome</keyword>